<proteinExistence type="predicted"/>
<feature type="non-terminal residue" evidence="2">
    <location>
        <position position="300"/>
    </location>
</feature>
<organism evidence="2">
    <name type="scientific">marine metagenome</name>
    <dbReference type="NCBI Taxonomy" id="408172"/>
    <lineage>
        <taxon>unclassified sequences</taxon>
        <taxon>metagenomes</taxon>
        <taxon>ecological metagenomes</taxon>
    </lineage>
</organism>
<sequence length="300" mass="32860">MIGSFLGSFVIFGPIVTLFLGACYLSVAPLFLSDENSIRTDSFFVAIAFGVLLAGLLYVLAKIAQLPGELVVPIAFITLSAVNAVRRKGALMPNFALSSYPESIVFFLLFLVFCGSVLVGSLMMGIGEYPHVFFNGDTPLRLTHAYEIAQMSDYPPEALTTKDIYRPYHYGGPASVAVLAAITGLALHKAMFLVVLPVLLIGSFSAVCWLSRVFLKRAGSQYAAILLVIPFVKFGDEIYSRFVLDTIQLGVGRNSVRLLDEIRWLNDFNPEQFSRGIWDISATAGVFLLIVSCIFMVRAQ</sequence>
<evidence type="ECO:0000256" key="1">
    <source>
        <dbReference type="SAM" id="Phobius"/>
    </source>
</evidence>
<feature type="transmembrane region" description="Helical" evidence="1">
    <location>
        <begin position="43"/>
        <end position="60"/>
    </location>
</feature>
<feature type="transmembrane region" description="Helical" evidence="1">
    <location>
        <begin position="6"/>
        <end position="31"/>
    </location>
</feature>
<feature type="transmembrane region" description="Helical" evidence="1">
    <location>
        <begin position="105"/>
        <end position="126"/>
    </location>
</feature>
<protein>
    <submittedName>
        <fullName evidence="2">Uncharacterized protein</fullName>
    </submittedName>
</protein>
<evidence type="ECO:0000313" key="2">
    <source>
        <dbReference type="EMBL" id="SVC92926.1"/>
    </source>
</evidence>
<keyword evidence="1" id="KW-0472">Membrane</keyword>
<reference evidence="2" key="1">
    <citation type="submission" date="2018-05" db="EMBL/GenBank/DDBJ databases">
        <authorList>
            <person name="Lanie J.A."/>
            <person name="Ng W.-L."/>
            <person name="Kazmierczak K.M."/>
            <person name="Andrzejewski T.M."/>
            <person name="Davidsen T.M."/>
            <person name="Wayne K.J."/>
            <person name="Tettelin H."/>
            <person name="Glass J.I."/>
            <person name="Rusch D."/>
            <person name="Podicherti R."/>
            <person name="Tsui H.-C.T."/>
            <person name="Winkler M.E."/>
        </authorList>
    </citation>
    <scope>NUCLEOTIDE SEQUENCE</scope>
</reference>
<feature type="transmembrane region" description="Helical" evidence="1">
    <location>
        <begin position="194"/>
        <end position="215"/>
    </location>
</feature>
<dbReference type="AlphaFoldDB" id="A0A382R5F2"/>
<keyword evidence="1" id="KW-0812">Transmembrane</keyword>
<feature type="transmembrane region" description="Helical" evidence="1">
    <location>
        <begin position="276"/>
        <end position="297"/>
    </location>
</feature>
<name>A0A382R5F2_9ZZZZ</name>
<accession>A0A382R5F2</accession>
<keyword evidence="1" id="KW-1133">Transmembrane helix</keyword>
<gene>
    <name evidence="2" type="ORF">METZ01_LOCUS345780</name>
</gene>
<feature type="transmembrane region" description="Helical" evidence="1">
    <location>
        <begin position="168"/>
        <end position="187"/>
    </location>
</feature>
<feature type="transmembrane region" description="Helical" evidence="1">
    <location>
        <begin position="66"/>
        <end position="85"/>
    </location>
</feature>
<dbReference type="EMBL" id="UINC01119244">
    <property type="protein sequence ID" value="SVC92926.1"/>
    <property type="molecule type" value="Genomic_DNA"/>
</dbReference>